<organism evidence="3 4">
    <name type="scientific">Legionella bozemanae</name>
    <name type="common">Fluoribacter bozemanae</name>
    <dbReference type="NCBI Taxonomy" id="447"/>
    <lineage>
        <taxon>Bacteria</taxon>
        <taxon>Pseudomonadati</taxon>
        <taxon>Pseudomonadota</taxon>
        <taxon>Gammaproteobacteria</taxon>
        <taxon>Legionellales</taxon>
        <taxon>Legionellaceae</taxon>
        <taxon>Legionella</taxon>
    </lineage>
</organism>
<keyword evidence="4" id="KW-1185">Reference proteome</keyword>
<dbReference type="Proteomes" id="UP000054695">
    <property type="component" value="Unassembled WGS sequence"/>
</dbReference>
<dbReference type="STRING" id="447.Lboz_1613"/>
<keyword evidence="1" id="KW-0472">Membrane</keyword>
<dbReference type="AlphaFoldDB" id="A0A0W0RT05"/>
<dbReference type="GO" id="GO:0042834">
    <property type="term" value="F:peptidoglycan binding"/>
    <property type="evidence" value="ECO:0007669"/>
    <property type="project" value="InterPro"/>
</dbReference>
<proteinExistence type="predicted"/>
<dbReference type="PANTHER" id="PTHR38687:SF1">
    <property type="entry name" value="CELL DIVISION PROTEIN DEDD"/>
    <property type="match status" value="1"/>
</dbReference>
<dbReference type="PROSITE" id="PS51724">
    <property type="entry name" value="SPOR"/>
    <property type="match status" value="1"/>
</dbReference>
<dbReference type="PATRIC" id="fig|447.4.peg.1721"/>
<dbReference type="GO" id="GO:0032153">
    <property type="term" value="C:cell division site"/>
    <property type="evidence" value="ECO:0007669"/>
    <property type="project" value="TreeGrafter"/>
</dbReference>
<evidence type="ECO:0000313" key="4">
    <source>
        <dbReference type="Proteomes" id="UP000054695"/>
    </source>
</evidence>
<dbReference type="InterPro" id="IPR052521">
    <property type="entry name" value="Cell_div_SPOR-domain"/>
</dbReference>
<dbReference type="GO" id="GO:0032506">
    <property type="term" value="P:cytokinetic process"/>
    <property type="evidence" value="ECO:0007669"/>
    <property type="project" value="TreeGrafter"/>
</dbReference>
<comment type="caution">
    <text evidence="3">The sequence shown here is derived from an EMBL/GenBank/DDBJ whole genome shotgun (WGS) entry which is preliminary data.</text>
</comment>
<dbReference type="InterPro" id="IPR036680">
    <property type="entry name" value="SPOR-like_sf"/>
</dbReference>
<dbReference type="Pfam" id="PF05036">
    <property type="entry name" value="SPOR"/>
    <property type="match status" value="1"/>
</dbReference>
<evidence type="ECO:0000313" key="3">
    <source>
        <dbReference type="EMBL" id="KTC74173.1"/>
    </source>
</evidence>
<dbReference type="OrthoDB" id="5654216at2"/>
<feature type="transmembrane region" description="Helical" evidence="1">
    <location>
        <begin position="12"/>
        <end position="31"/>
    </location>
</feature>
<dbReference type="EMBL" id="LNXU01000017">
    <property type="protein sequence ID" value="KTC74173.1"/>
    <property type="molecule type" value="Genomic_DNA"/>
</dbReference>
<keyword evidence="1" id="KW-0812">Transmembrane</keyword>
<dbReference type="RefSeq" id="WP_058459260.1">
    <property type="nucleotide sequence ID" value="NZ_CAAAIY010000001.1"/>
</dbReference>
<reference evidence="3 4" key="1">
    <citation type="submission" date="2015-11" db="EMBL/GenBank/DDBJ databases">
        <title>Genomic analysis of 38 Legionella species identifies large and diverse effector repertoires.</title>
        <authorList>
            <person name="Burstein D."/>
            <person name="Amaro F."/>
            <person name="Zusman T."/>
            <person name="Lifshitz Z."/>
            <person name="Cohen O."/>
            <person name="Gilbert J.A."/>
            <person name="Pupko T."/>
            <person name="Shuman H.A."/>
            <person name="Segal G."/>
        </authorList>
    </citation>
    <scope>NUCLEOTIDE SEQUENCE [LARGE SCALE GENOMIC DNA]</scope>
    <source>
        <strain evidence="3 4">WIGA</strain>
    </source>
</reference>
<protein>
    <submittedName>
        <fullName evidence="3">Sporulation domain-containing protein</fullName>
    </submittedName>
</protein>
<gene>
    <name evidence="3" type="ORF">Lboz_1613</name>
</gene>
<dbReference type="GO" id="GO:0030428">
    <property type="term" value="C:cell septum"/>
    <property type="evidence" value="ECO:0007669"/>
    <property type="project" value="TreeGrafter"/>
</dbReference>
<name>A0A0W0RT05_LEGBO</name>
<evidence type="ECO:0000256" key="1">
    <source>
        <dbReference type="SAM" id="Phobius"/>
    </source>
</evidence>
<evidence type="ECO:0000259" key="2">
    <source>
        <dbReference type="PROSITE" id="PS51724"/>
    </source>
</evidence>
<dbReference type="Gene3D" id="3.30.70.1070">
    <property type="entry name" value="Sporulation related repeat"/>
    <property type="match status" value="1"/>
</dbReference>
<keyword evidence="1" id="KW-1133">Transmembrane helix</keyword>
<dbReference type="PANTHER" id="PTHR38687">
    <property type="entry name" value="CELL DIVISION PROTEIN DEDD-RELATED"/>
    <property type="match status" value="1"/>
</dbReference>
<sequence length="264" mass="28367">MKLVIDEKLKHRLVGVAVVLSLGAIFLPAMMKKSSQRLENNFSVKVQLPPKPTTPNVAVTDEKEMFKTIKVAKIEIPPVVEQKKSNQGKEDLIQSVQVADNAVVSVAKAEASRPVAAAKPIELALSNAAQDVIKKQMKVVAATAPAKPATDVKPIKPAANISSKTIKKPVVAQVNTNINTKNYKKNIYAVQLASFSKLANAQSLVSKLRGKGYKASYIKTAGRQGVIYKVYAGHSPVKSDVMKLKIQLASAMQLNGFVVNTGVS</sequence>
<feature type="domain" description="SPOR" evidence="2">
    <location>
        <begin position="182"/>
        <end position="261"/>
    </location>
</feature>
<accession>A0A0W0RT05</accession>
<dbReference type="SUPFAM" id="SSF110997">
    <property type="entry name" value="Sporulation related repeat"/>
    <property type="match status" value="1"/>
</dbReference>
<dbReference type="InterPro" id="IPR007730">
    <property type="entry name" value="SPOR-like_dom"/>
</dbReference>